<name>A0A813M0S6_POLGL</name>
<sequence length="2843" mass="316183">MASRGRSRYPVSGQAPRDADSSEVPADGAATPSLRFAIDEDRELYYLTLGRGVVPQQTDSVDVASSQIAPGEPVPQSDTQEIITDSGFNYSMPRSTGLPSPEDLRQAEEDGNSHAEIRAEFYRSWNPPQYAEEIVQTDIKAGADTSPAQAAWRRHIANTTLPSSSSAGATGSPAAAQDATGPDVVVGPDALPAQCATGLYGVGPDAPPREAVGRFSCIWMMEEDVAATYERFVMNSTNLDCVGISEPKSLLFWCVDIWLAIAGRRIEARISQTAKNVMKEIIQGIPSEVARLDLANAWRTKVHDAVSISRHELPLRDTADDMMTSELKEAGIEGALWFFPRWEAQNVDSDTDLFLFATDTKTPIEPLRKKSRKDRKRFNKPVLSLMAGKSFVNVVAPIEFEDSPANNQGSSSSSYLGGSWSTGNLSSEGEGSQSSYVHKGFVKARIEEVDGQKAVMGNQVNGETVDKSCPSARWLLTNIIGFHWPVDRICFKMATQCSIAEITALTAPLMKQLESMTQIERETSDPGNSVKELLSFYLARRKLVYAAKAIELPYAKASKGRGASTWCTGGVGSSKPLVGRTGSSEEDYKHVCPNGLTPRSLIQAVCLMCSSKDKAVPRTVEDFVITVGASSWKLDVSSGSPGWIFISSAPADEQVDINSSYQIPLGGLGHQPVSCSSSNMADGAISYCDLDRERGRQRLMAEYTGEEEGVVFQEERIDEQEAFGFHPVLVEAHGLMSTLCAPPENSGRASRTPNPENLEELVQKTPGAGDLAGLLLGAHMSQDYEDGMPRTAGNDLLKHANIEDMLKMFWDVKGSTSIGGRVLAAAKTDIESSKAVATRANEIDASLGFSSKGTYLHLTRGLPGDLTCASPSSLPPEQRGNPFFHKELRRSLQMHEPELLQWQALSGSARPPRHGQQPDPIRAALTSGYHPLPAPQQQGQMRLSDAEWVLMPGPLDEDAASVSWQKYIGKDWGDYAEIESVTRGLGDTEGRGQMCWQNNFDQRQIEEEILSGKRPTALPNSPLVGIYRKDPASWHFERKIAYWDLPSLFHRHGGSHTAKQLFDYWNNLVVLKKTKVRSRKTEAYVQTRTDKWLENKKFCNEFLQAHGYDAPTTHSERSTLNKHIGMFLASTHFLTRNPSFVMQLPPVPGHDSKEELRWRAQFDESLTVPIEAFPFEVRKYFKNSLGRWAQVEQFYRCNAKLYWLENVEDAATVDEGATGPGIVPHAATQQDGGSKFEAKRPPFMIKENTKYHCDAKKRSADGRKQIWNEAECELILSASSQWEMKVKSPDSKNGKTGWICRYCSGGWSGSREGSHFIQINDGSTCLQIILDSPDQTLHNNCTTERMEYFTRFEPNEPCRDVPPTLADAPENHRVRFSGVASNAIWEILYTNPDLGTIVELDRLAAMSFTGRRIGLVAGRVSKDISTTFGIGAATCSRPSEPVFLAAARQAPTLSFKGRDLTLHKVWCRRITCPGKLGANSFDPHPRQKDLKTRPPTTMTETTSSPSAIPVAYEPDVALLRSDARRILDQYSIPYSLQAKLAVAGYVTVDDLSCRWNTPELARSNGEADLDFSPTHQGWDQRSVDHTCMRLFQAVRQAQAAPLAKETLASLEENYKKVTGSRPPLQEQGSDAFLSAQFKLCEKGEIGFFHTKQMVSAMPDPLEMAATVNGLKPINGFLYQEDQEERKSPYSKEQWESVLTVFQTNLLMCVWAFPNNRLFDLEKSDMDAFYKFLLGDEIAKRSPAPELKVLMHAERAAWRKVALHMHEGLSLKTSLDKVMSNSLFWTREVYEKQEWYPNYEWPAEWAEATAKGQQFCKNFHLRSCAIKCGRSHNCPVYKTDGAKKAVKRKTAESSVPHFHHPLQTSLDEPAPWFPWLQHVPPRLRTRLRWECSHATSIPADAIVVLFAGKEDPTSLESAIHAVAPELSNSVVAIDICRGKGNDLLAGEPYASLCTAGKEGKLNHCGGGPMCRTWTIRLWIPKEKGGVPLRGRSESTLWGLPTLTDAQRTKCDDDSMLMLRLLYLCSLARLGNPSCASFLEHLADPAVHSKVPGAEFCSSCWITKAVMAWGKELCLKLLTFDQCRLGQIVPKTTGSLTDLCLDWDMSFCNRADKHIHSRVQSSEDLARYPWGMMMDIAEPSRLSENPPLFWIRFSTFQKILPPVVTRLKWHLHFLPPHPHLMGATGPDGGKNEIIQNCFKRRPIRDGGGKPSPGRRAPPKRSLTALATVGTAIMKACPSAASDIMASLARQDRDTPFDPDMLATIGQLKCTGSWKIAKGQPFYLDLMTHTARRDLKANFLNTKTYLHRAAWTTNEDAIEATFYEEEKLDMVIGLSSIEDAAITCGCLPEDLCAGPLGAVEEADKLRTIFDGAAPGMNDHIRKNTKEKTTCPGLADALYGLRWLKTYGQVPWWVPTEHIPIAAGATGPETAWEEEEWVLLKADVTKAHRRVKISRKGWKYQIAIVKRKYWVNKVGTYGVVSAQLYWGRLAALMPRLLYYMYPGLDWAFVYVDDFAFLIRRRWANKLAWALLATIAALGCPLSWKKTIMGLVNTWLGFQIQAKLPAAAVGHLKHRVMVALLKDISDGKRFSYDEIAEGLGRLQWATNAFPLVKPFLQPFWAWKTAVVTASFPSRLLRMIAKVILLLINSVITSTSPFCPTSSTHVATDAVADDTTATIGGWFSDLQNPRQVDVSWFFLQITKDNAPWAFDKSSPQRRIAALEMFGALLLFRHLAQEDKIGGHSVYIPLLADNQRNALSILNHRTKKWPCSPILMELVLQAHHVFHAPIAIRHVKRDFNIWADALTKSDFGGFCLAKEIVLDISDDSWLLLPKLMLLGKKIRAHELCLP</sequence>
<protein>
    <submittedName>
        <fullName evidence="2">Uncharacterized protein</fullName>
    </submittedName>
</protein>
<evidence type="ECO:0000313" key="3">
    <source>
        <dbReference type="Proteomes" id="UP000626109"/>
    </source>
</evidence>
<feature type="region of interest" description="Disordered" evidence="1">
    <location>
        <begin position="2198"/>
        <end position="2218"/>
    </location>
</feature>
<feature type="compositionally biased region" description="Low complexity" evidence="1">
    <location>
        <begin position="1493"/>
        <end position="1506"/>
    </location>
</feature>
<feature type="compositionally biased region" description="Basic and acidic residues" evidence="1">
    <location>
        <begin position="102"/>
        <end position="113"/>
    </location>
</feature>
<feature type="compositionally biased region" description="Basic and acidic residues" evidence="1">
    <location>
        <begin position="1483"/>
        <end position="1492"/>
    </location>
</feature>
<accession>A0A813M0S6</accession>
<feature type="region of interest" description="Disordered" evidence="1">
    <location>
        <begin position="1478"/>
        <end position="1506"/>
    </location>
</feature>
<dbReference type="PANTHER" id="PTHR33050">
    <property type="entry name" value="REVERSE TRANSCRIPTASE DOMAIN-CONTAINING PROTEIN"/>
    <property type="match status" value="1"/>
</dbReference>
<evidence type="ECO:0000313" key="2">
    <source>
        <dbReference type="EMBL" id="CAE8743184.1"/>
    </source>
</evidence>
<comment type="caution">
    <text evidence="2">The sequence shown here is derived from an EMBL/GenBank/DDBJ whole genome shotgun (WGS) entry which is preliminary data.</text>
</comment>
<dbReference type="EMBL" id="CAJNNW010037606">
    <property type="protein sequence ID" value="CAE8743184.1"/>
    <property type="molecule type" value="Genomic_DNA"/>
</dbReference>
<evidence type="ECO:0000256" key="1">
    <source>
        <dbReference type="SAM" id="MobiDB-lite"/>
    </source>
</evidence>
<feature type="region of interest" description="Disordered" evidence="1">
    <location>
        <begin position="1"/>
        <end position="34"/>
    </location>
</feature>
<feature type="region of interest" description="Disordered" evidence="1">
    <location>
        <begin position="161"/>
        <end position="182"/>
    </location>
</feature>
<feature type="region of interest" description="Disordered" evidence="1">
    <location>
        <begin position="87"/>
        <end position="113"/>
    </location>
</feature>
<dbReference type="PANTHER" id="PTHR33050:SF7">
    <property type="entry name" value="RIBONUCLEASE H"/>
    <property type="match status" value="1"/>
</dbReference>
<reference evidence="2" key="1">
    <citation type="submission" date="2021-02" db="EMBL/GenBank/DDBJ databases">
        <authorList>
            <person name="Dougan E. K."/>
            <person name="Rhodes N."/>
            <person name="Thang M."/>
            <person name="Chan C."/>
        </authorList>
    </citation>
    <scope>NUCLEOTIDE SEQUENCE</scope>
</reference>
<proteinExistence type="predicted"/>
<dbReference type="InterPro" id="IPR052055">
    <property type="entry name" value="Hepadnavirus_pol/RT"/>
</dbReference>
<feature type="compositionally biased region" description="Polar residues" evidence="1">
    <location>
        <begin position="87"/>
        <end position="98"/>
    </location>
</feature>
<dbReference type="Proteomes" id="UP000626109">
    <property type="component" value="Unassembled WGS sequence"/>
</dbReference>
<feature type="compositionally biased region" description="Low complexity" evidence="1">
    <location>
        <begin position="162"/>
        <end position="176"/>
    </location>
</feature>
<gene>
    <name evidence="2" type="ORF">PGLA2088_LOCUS51279</name>
</gene>
<organism evidence="2 3">
    <name type="scientific">Polarella glacialis</name>
    <name type="common">Dinoflagellate</name>
    <dbReference type="NCBI Taxonomy" id="89957"/>
    <lineage>
        <taxon>Eukaryota</taxon>
        <taxon>Sar</taxon>
        <taxon>Alveolata</taxon>
        <taxon>Dinophyceae</taxon>
        <taxon>Suessiales</taxon>
        <taxon>Suessiaceae</taxon>
        <taxon>Polarella</taxon>
    </lineage>
</organism>